<dbReference type="PANTHER" id="PTHR34846">
    <property type="entry name" value="4-CARBOXYMUCONOLACTONE DECARBOXYLASE FAMILY PROTEIN (AFU_ORTHOLOGUE AFUA_6G11590)"/>
    <property type="match status" value="1"/>
</dbReference>
<dbReference type="RefSeq" id="WP_134147321.1">
    <property type="nucleotide sequence ID" value="NZ_PECK01000004.1"/>
</dbReference>
<dbReference type="PANTHER" id="PTHR34846:SF11">
    <property type="entry name" value="4-CARBOXYMUCONOLACTONE DECARBOXYLASE FAMILY PROTEIN (AFU_ORTHOLOGUE AFUA_6G11590)"/>
    <property type="match status" value="1"/>
</dbReference>
<evidence type="ECO:0000313" key="3">
    <source>
        <dbReference type="EMBL" id="TEA00893.1"/>
    </source>
</evidence>
<dbReference type="Proteomes" id="UP000295685">
    <property type="component" value="Unassembled WGS sequence"/>
</dbReference>
<evidence type="ECO:0000313" key="4">
    <source>
        <dbReference type="Proteomes" id="UP000294844"/>
    </source>
</evidence>
<evidence type="ECO:0000313" key="2">
    <source>
        <dbReference type="EMBL" id="TDZ94561.1"/>
    </source>
</evidence>
<name>A0A4R8SEG4_9MYCO</name>
<dbReference type="EMBL" id="PECK01000004">
    <property type="protein sequence ID" value="TDZ94561.1"/>
    <property type="molecule type" value="Genomic_DNA"/>
</dbReference>
<dbReference type="Gene3D" id="1.20.1290.10">
    <property type="entry name" value="AhpD-like"/>
    <property type="match status" value="1"/>
</dbReference>
<dbReference type="InterPro" id="IPR029032">
    <property type="entry name" value="AhpD-like"/>
</dbReference>
<feature type="domain" description="Carboxymuconolactone decarboxylase-like" evidence="1">
    <location>
        <begin position="37"/>
        <end position="104"/>
    </location>
</feature>
<protein>
    <submittedName>
        <fullName evidence="2">Carboxymuconolactone decarboxylase family protein</fullName>
    </submittedName>
</protein>
<keyword evidence="4" id="KW-1185">Reference proteome</keyword>
<dbReference type="InterPro" id="IPR003779">
    <property type="entry name" value="CMD-like"/>
</dbReference>
<proteinExistence type="predicted"/>
<dbReference type="Proteomes" id="UP000294844">
    <property type="component" value="Unassembled WGS sequence"/>
</dbReference>
<dbReference type="EMBL" id="PECM01000013">
    <property type="protein sequence ID" value="TEA00893.1"/>
    <property type="molecule type" value="Genomic_DNA"/>
</dbReference>
<gene>
    <name evidence="3" type="ORF">CCUG60883_04535</name>
    <name evidence="2" type="ORF">CCUG60885_03028</name>
</gene>
<accession>A0A4R8SEG4</accession>
<dbReference type="Pfam" id="PF02627">
    <property type="entry name" value="CMD"/>
    <property type="match status" value="1"/>
</dbReference>
<comment type="caution">
    <text evidence="2">The sequence shown here is derived from an EMBL/GenBank/DDBJ whole genome shotgun (WGS) entry which is preliminary data.</text>
</comment>
<organism evidence="2 5">
    <name type="scientific">Mycobacteroides salmoniphilum</name>
    <dbReference type="NCBI Taxonomy" id="404941"/>
    <lineage>
        <taxon>Bacteria</taxon>
        <taxon>Bacillati</taxon>
        <taxon>Actinomycetota</taxon>
        <taxon>Actinomycetes</taxon>
        <taxon>Mycobacteriales</taxon>
        <taxon>Mycobacteriaceae</taxon>
        <taxon>Mycobacteroides</taxon>
    </lineage>
</organism>
<sequence length="175" mass="19413">MARIPYLPDDGAFAVNFSRILRYSPEIGGLVSQQGGKQLSVGSLDPVIRELVILNSGINYDSPYEWDQHEAIAKAVGVTDQQLEALKAQDRTAAAFTAEQSALLQFADQVAKKPRADDKSFDTAKQLLTTQQLVELVILVGYYFLVARITTTFDLELDAPSGDTLLKEMQEQYKR</sequence>
<evidence type="ECO:0000313" key="5">
    <source>
        <dbReference type="Proteomes" id="UP000295685"/>
    </source>
</evidence>
<evidence type="ECO:0000259" key="1">
    <source>
        <dbReference type="Pfam" id="PF02627"/>
    </source>
</evidence>
<dbReference type="AlphaFoldDB" id="A0A4R8SEG4"/>
<dbReference type="OrthoDB" id="8452156at2"/>
<dbReference type="GO" id="GO:0051920">
    <property type="term" value="F:peroxiredoxin activity"/>
    <property type="evidence" value="ECO:0007669"/>
    <property type="project" value="InterPro"/>
</dbReference>
<dbReference type="SUPFAM" id="SSF69118">
    <property type="entry name" value="AhpD-like"/>
    <property type="match status" value="1"/>
</dbReference>
<reference evidence="4 5" key="1">
    <citation type="journal article" date="2019" name="Sci. Rep.">
        <title>Extended insight into the Mycobacterium chelonae-abscessus complex through whole genome sequencing of Mycobacterium salmoniphilum outbreak and Mycobacterium salmoniphilum-like strains.</title>
        <authorList>
            <person name="Behra P.R.K."/>
            <person name="Das S."/>
            <person name="Pettersson B.M.F."/>
            <person name="Shirreff L."/>
            <person name="DuCote T."/>
            <person name="Jacobsson K.G."/>
            <person name="Ennis D.G."/>
            <person name="Kirsebom L.A."/>
        </authorList>
    </citation>
    <scope>NUCLEOTIDE SEQUENCE [LARGE SCALE GENOMIC DNA]</scope>
    <source>
        <strain evidence="3 4">CCUG 60883</strain>
        <strain evidence="2 5">CCUG 60885</strain>
    </source>
</reference>